<evidence type="ECO:0000256" key="4">
    <source>
        <dbReference type="ARBA" id="ARBA00022692"/>
    </source>
</evidence>
<evidence type="ECO:0000256" key="7">
    <source>
        <dbReference type="SAM" id="Phobius"/>
    </source>
</evidence>
<dbReference type="Proteomes" id="UP001140817">
    <property type="component" value="Unassembled WGS sequence"/>
</dbReference>
<feature type="transmembrane region" description="Helical" evidence="7">
    <location>
        <begin position="46"/>
        <end position="66"/>
    </location>
</feature>
<keyword evidence="10" id="KW-1185">Reference proteome</keyword>
<comment type="cofactor">
    <cofactor evidence="1">
        <name>Zn(2+)</name>
        <dbReference type="ChEBI" id="CHEBI:29105"/>
    </cofactor>
</comment>
<accession>A0A9X2M9Q1</accession>
<gene>
    <name evidence="9" type="ORF">NSA58_07390</name>
</gene>
<evidence type="ECO:0000259" key="8">
    <source>
        <dbReference type="Pfam" id="PF02163"/>
    </source>
</evidence>
<evidence type="ECO:0000313" key="10">
    <source>
        <dbReference type="Proteomes" id="UP001140817"/>
    </source>
</evidence>
<feature type="transmembrane region" description="Helical" evidence="7">
    <location>
        <begin position="15"/>
        <end position="34"/>
    </location>
</feature>
<reference evidence="9" key="1">
    <citation type="submission" date="2022-07" db="EMBL/GenBank/DDBJ databases">
        <title>Enhanced cultured diversity of the mouse gut microbiota enables custom-made synthetic communities.</title>
        <authorList>
            <person name="Afrizal A."/>
        </authorList>
    </citation>
    <scope>NUCLEOTIDE SEQUENCE</scope>
    <source>
        <strain evidence="9">DSM 29186</strain>
    </source>
</reference>
<dbReference type="InterPro" id="IPR008915">
    <property type="entry name" value="Peptidase_M50"/>
</dbReference>
<dbReference type="GO" id="GO:0016020">
    <property type="term" value="C:membrane"/>
    <property type="evidence" value="ECO:0007669"/>
    <property type="project" value="UniProtKB-SubCell"/>
</dbReference>
<evidence type="ECO:0000256" key="5">
    <source>
        <dbReference type="ARBA" id="ARBA00022989"/>
    </source>
</evidence>
<proteinExistence type="inferred from homology"/>
<dbReference type="GO" id="GO:0006508">
    <property type="term" value="P:proteolysis"/>
    <property type="evidence" value="ECO:0007669"/>
    <property type="project" value="InterPro"/>
</dbReference>
<feature type="transmembrane region" description="Helical" evidence="7">
    <location>
        <begin position="128"/>
        <end position="149"/>
    </location>
</feature>
<evidence type="ECO:0000256" key="6">
    <source>
        <dbReference type="ARBA" id="ARBA00023136"/>
    </source>
</evidence>
<dbReference type="EMBL" id="JANKBY010000066">
    <property type="protein sequence ID" value="MCR1822605.1"/>
    <property type="molecule type" value="Genomic_DNA"/>
</dbReference>
<evidence type="ECO:0000256" key="3">
    <source>
        <dbReference type="ARBA" id="ARBA00007931"/>
    </source>
</evidence>
<evidence type="ECO:0000313" key="9">
    <source>
        <dbReference type="EMBL" id="MCR1822605.1"/>
    </source>
</evidence>
<name>A0A9X2M9Q1_9FIRM</name>
<evidence type="ECO:0000256" key="2">
    <source>
        <dbReference type="ARBA" id="ARBA00004141"/>
    </source>
</evidence>
<feature type="domain" description="Peptidase M50" evidence="8">
    <location>
        <begin position="56"/>
        <end position="219"/>
    </location>
</feature>
<evidence type="ECO:0000256" key="1">
    <source>
        <dbReference type="ARBA" id="ARBA00001947"/>
    </source>
</evidence>
<comment type="caution">
    <text evidence="9">The sequence shown here is derived from an EMBL/GenBank/DDBJ whole genome shotgun (WGS) entry which is preliminary data.</text>
</comment>
<keyword evidence="6 7" id="KW-0472">Membrane</keyword>
<feature type="transmembrane region" description="Helical" evidence="7">
    <location>
        <begin position="72"/>
        <end position="93"/>
    </location>
</feature>
<keyword evidence="5 7" id="KW-1133">Transmembrane helix</keyword>
<keyword evidence="4 7" id="KW-0812">Transmembrane</keyword>
<dbReference type="RefSeq" id="WP_052233133.1">
    <property type="nucleotide sequence ID" value="NZ_JANKBY010000066.1"/>
</dbReference>
<feature type="transmembrane region" description="Helical" evidence="7">
    <location>
        <begin position="161"/>
        <end position="178"/>
    </location>
</feature>
<organism evidence="9 10">
    <name type="scientific">Terrisporobacter muris</name>
    <dbReference type="NCBI Taxonomy" id="2963284"/>
    <lineage>
        <taxon>Bacteria</taxon>
        <taxon>Bacillati</taxon>
        <taxon>Bacillota</taxon>
        <taxon>Clostridia</taxon>
        <taxon>Peptostreptococcales</taxon>
        <taxon>Peptostreptococcaceae</taxon>
        <taxon>Terrisporobacter</taxon>
    </lineage>
</organism>
<sequence>MEKKTNIKELWNKSLPWILQIIIGLILGISGAIYSMKNNIPLGNSFLELVIILTLFAVTLFIHIILHEGGHLIFGLLSNFEFVSFRVGCLTLVKENNKFLIKKFKIAGTGGQCLMMPKMDNYKECPYILYNLGGVILNLLVSIFCFYIYVITPTTKYMDTILLAMVVSGVCTFVLNGIPMKVGGVTNDGYNLISIRKNDLAKYCFYTQLKVNGLLSKGIRFKGMDKKWFELDENSDFSNPLITSIKCLENNYYTDIMDFDKAKKCCEFLLNYEPKIIKLYENELKCDLLFLEIMGNRDEDKINKLYTKELKSYIKATNCYIARKRLMYAYALIIEKDLEKAEKLLKEFKKVQNTYPIKGEIESEVELVNYITDKYNTSKLFT</sequence>
<protein>
    <recommendedName>
        <fullName evidence="8">Peptidase M50 domain-containing protein</fullName>
    </recommendedName>
</protein>
<dbReference type="Pfam" id="PF02163">
    <property type="entry name" value="Peptidase_M50"/>
    <property type="match status" value="1"/>
</dbReference>
<comment type="subcellular location">
    <subcellularLocation>
        <location evidence="2">Membrane</location>
        <topology evidence="2">Multi-pass membrane protein</topology>
    </subcellularLocation>
</comment>
<dbReference type="AlphaFoldDB" id="A0A9X2M9Q1"/>
<comment type="similarity">
    <text evidence="3">Belongs to the peptidase M50B family.</text>
</comment>